<evidence type="ECO:0000256" key="2">
    <source>
        <dbReference type="ARBA" id="ARBA00001913"/>
    </source>
</evidence>
<evidence type="ECO:0000256" key="4">
    <source>
        <dbReference type="ARBA" id="ARBA00006463"/>
    </source>
</evidence>
<dbReference type="EMBL" id="RCMG01000031">
    <property type="protein sequence ID" value="KAG2867058.1"/>
    <property type="molecule type" value="Genomic_DNA"/>
</dbReference>
<dbReference type="InterPro" id="IPR004898">
    <property type="entry name" value="Pectate_lyase_PlyH/PlyE-like"/>
</dbReference>
<evidence type="ECO:0000313" key="14">
    <source>
        <dbReference type="EMBL" id="KAG3228350.1"/>
    </source>
</evidence>
<dbReference type="EMBL" id="RCMV01000017">
    <property type="protein sequence ID" value="KAG3228350.1"/>
    <property type="molecule type" value="Genomic_DNA"/>
</dbReference>
<comment type="similarity">
    <text evidence="4">Belongs to the polysaccharide lyase 3 family.</text>
</comment>
<dbReference type="InterPro" id="IPR012334">
    <property type="entry name" value="Pectin_lyas_fold"/>
</dbReference>
<dbReference type="EC" id="4.2.2.2" evidence="5"/>
<accession>A0A8T1GN28</accession>
<comment type="caution">
    <text evidence="13">The sequence shown here is derived from an EMBL/GenBank/DDBJ whole genome shotgun (WGS) entry which is preliminary data.</text>
</comment>
<dbReference type="EMBL" id="RCMI01000009">
    <property type="protein sequence ID" value="KAG2943436.1"/>
    <property type="molecule type" value="Genomic_DNA"/>
</dbReference>
<comment type="cofactor">
    <cofactor evidence="2">
        <name>Ca(2+)</name>
        <dbReference type="ChEBI" id="CHEBI:29108"/>
    </cofactor>
</comment>
<evidence type="ECO:0000256" key="5">
    <source>
        <dbReference type="ARBA" id="ARBA00012272"/>
    </source>
</evidence>
<dbReference type="Proteomes" id="UP000735874">
    <property type="component" value="Unassembled WGS sequence"/>
</dbReference>
<dbReference type="Gene3D" id="2.160.20.10">
    <property type="entry name" value="Single-stranded right-handed beta-helix, Pectin lyase-like"/>
    <property type="match status" value="1"/>
</dbReference>
<evidence type="ECO:0000256" key="6">
    <source>
        <dbReference type="ARBA" id="ARBA00022525"/>
    </source>
</evidence>
<dbReference type="GO" id="GO:0030570">
    <property type="term" value="F:pectate lyase activity"/>
    <property type="evidence" value="ECO:0007669"/>
    <property type="project" value="UniProtKB-EC"/>
</dbReference>
<evidence type="ECO:0000313" key="12">
    <source>
        <dbReference type="EMBL" id="KAG2943436.1"/>
    </source>
</evidence>
<evidence type="ECO:0000256" key="10">
    <source>
        <dbReference type="ARBA" id="ARBA00025679"/>
    </source>
</evidence>
<organism evidence="13 15">
    <name type="scientific">Phytophthora cactorum</name>
    <dbReference type="NCBI Taxonomy" id="29920"/>
    <lineage>
        <taxon>Eukaryota</taxon>
        <taxon>Sar</taxon>
        <taxon>Stramenopiles</taxon>
        <taxon>Oomycota</taxon>
        <taxon>Peronosporomycetes</taxon>
        <taxon>Peronosporales</taxon>
        <taxon>Peronosporaceae</taxon>
        <taxon>Phytophthora</taxon>
    </lineage>
</organism>
<evidence type="ECO:0000256" key="1">
    <source>
        <dbReference type="ARBA" id="ARBA00000695"/>
    </source>
</evidence>
<dbReference type="Proteomes" id="UP000774804">
    <property type="component" value="Unassembled WGS sequence"/>
</dbReference>
<evidence type="ECO:0000313" key="11">
    <source>
        <dbReference type="EMBL" id="KAG2867058.1"/>
    </source>
</evidence>
<gene>
    <name evidence="11" type="ORF">PC113_g2324</name>
    <name evidence="12" type="ORF">PC115_g828</name>
    <name evidence="13" type="ORF">PC118_g1531</name>
    <name evidence="14" type="ORF">PC129_g1115</name>
</gene>
<evidence type="ECO:0000256" key="7">
    <source>
        <dbReference type="ARBA" id="ARBA00022729"/>
    </source>
</evidence>
<dbReference type="EMBL" id="RCML01000019">
    <property type="protein sequence ID" value="KAG2998058.1"/>
    <property type="molecule type" value="Genomic_DNA"/>
</dbReference>
<reference evidence="13" key="1">
    <citation type="submission" date="2018-10" db="EMBL/GenBank/DDBJ databases">
        <title>Effector identification in a new, highly contiguous assembly of the strawberry crown rot pathogen Phytophthora cactorum.</title>
        <authorList>
            <person name="Armitage A.D."/>
            <person name="Nellist C.F."/>
            <person name="Bates H."/>
            <person name="Vickerstaff R.J."/>
            <person name="Harrison R.J."/>
        </authorList>
    </citation>
    <scope>NUCLEOTIDE SEQUENCE</scope>
    <source>
        <strain evidence="11">15-7</strain>
        <strain evidence="12">4032</strain>
        <strain evidence="13">P415</strain>
        <strain evidence="14">P421</strain>
    </source>
</reference>
<comment type="function">
    <text evidence="10">Pectinolytic enzyme consist of four classes of enzymes: pectin lyase, polygalacturonase, pectin methylesterase and rhamnogalacturonase. Among pectinolytic enzymes, pectin lyase is the most important in depolymerization of pectin, since it cleaves internal glycosidic bonds of highly methylated pectins. Favors pectate, the anion, over pectin, the methyl ester.</text>
</comment>
<keyword evidence="7" id="KW-0732">Signal</keyword>
<dbReference type="Pfam" id="PF03211">
    <property type="entry name" value="Pectate_lyase"/>
    <property type="match status" value="1"/>
</dbReference>
<evidence type="ECO:0000256" key="8">
    <source>
        <dbReference type="ARBA" id="ARBA00022837"/>
    </source>
</evidence>
<evidence type="ECO:0000256" key="3">
    <source>
        <dbReference type="ARBA" id="ARBA00004613"/>
    </source>
</evidence>
<dbReference type="AlphaFoldDB" id="A0A8T1GN28"/>
<dbReference type="GO" id="GO:0005576">
    <property type="term" value="C:extracellular region"/>
    <property type="evidence" value="ECO:0007669"/>
    <property type="project" value="UniProtKB-SubCell"/>
</dbReference>
<proteinExistence type="inferred from homology"/>
<dbReference type="SUPFAM" id="SSF51126">
    <property type="entry name" value="Pectin lyase-like"/>
    <property type="match status" value="1"/>
</dbReference>
<dbReference type="InterPro" id="IPR011050">
    <property type="entry name" value="Pectin_lyase_fold/virulence"/>
</dbReference>
<evidence type="ECO:0000313" key="15">
    <source>
        <dbReference type="Proteomes" id="UP000697107"/>
    </source>
</evidence>
<dbReference type="Proteomes" id="UP000697107">
    <property type="component" value="Unassembled WGS sequence"/>
</dbReference>
<dbReference type="VEuPathDB" id="FungiDB:PC110_g2947"/>
<keyword evidence="9" id="KW-0456">Lyase</keyword>
<sequence>MMEPGATPKNTIIDKNQVEGAHFDIANVWWDDVCEYQEWNCLQCVQDHQRRRSLRRR</sequence>
<comment type="subcellular location">
    <subcellularLocation>
        <location evidence="3">Secreted</location>
    </subcellularLocation>
</comment>
<keyword evidence="6" id="KW-0964">Secreted</keyword>
<comment type="catalytic activity">
    <reaction evidence="1">
        <text>Eliminative cleavage of (1-&gt;4)-alpha-D-galacturonan to give oligosaccharides with 4-deoxy-alpha-D-galact-4-enuronosyl groups at their non-reducing ends.</text>
        <dbReference type="EC" id="4.2.2.2"/>
    </reaction>
</comment>
<name>A0A8T1GN28_9STRA</name>
<keyword evidence="8" id="KW-0106">Calcium</keyword>
<protein>
    <recommendedName>
        <fullName evidence="5">pectate lyase</fullName>
        <ecNumber evidence="5">4.2.2.2</ecNumber>
    </recommendedName>
</protein>
<evidence type="ECO:0000313" key="13">
    <source>
        <dbReference type="EMBL" id="KAG2998058.1"/>
    </source>
</evidence>
<dbReference type="Proteomes" id="UP000760860">
    <property type="component" value="Unassembled WGS sequence"/>
</dbReference>
<evidence type="ECO:0000256" key="9">
    <source>
        <dbReference type="ARBA" id="ARBA00023239"/>
    </source>
</evidence>